<dbReference type="InterPro" id="IPR036900">
    <property type="entry name" value="A-D-PHexomutase_C_sf"/>
</dbReference>
<evidence type="ECO:0000256" key="10">
    <source>
        <dbReference type="ARBA" id="ARBA00031926"/>
    </source>
</evidence>
<evidence type="ECO:0000256" key="1">
    <source>
        <dbReference type="ARBA" id="ARBA00000558"/>
    </source>
</evidence>
<keyword evidence="7" id="KW-0479">Metal-binding</keyword>
<dbReference type="EC" id="5.4.2.3" evidence="5"/>
<evidence type="ECO:0000256" key="9">
    <source>
        <dbReference type="ARBA" id="ARBA00023235"/>
    </source>
</evidence>
<dbReference type="Pfam" id="PF21404">
    <property type="entry name" value="AMG1_III"/>
    <property type="match status" value="1"/>
</dbReference>
<dbReference type="GO" id="GO:0046872">
    <property type="term" value="F:metal ion binding"/>
    <property type="evidence" value="ECO:0007669"/>
    <property type="project" value="UniProtKB-KW"/>
</dbReference>
<evidence type="ECO:0000256" key="7">
    <source>
        <dbReference type="ARBA" id="ARBA00022723"/>
    </source>
</evidence>
<feature type="domain" description="Alpha-D-phosphohexomutase alpha/beta/alpha" evidence="13">
    <location>
        <begin position="144"/>
        <end position="196"/>
    </location>
</feature>
<evidence type="ECO:0000313" key="16">
    <source>
        <dbReference type="Proteomes" id="UP001530293"/>
    </source>
</evidence>
<evidence type="ECO:0000259" key="13">
    <source>
        <dbReference type="Pfam" id="PF02878"/>
    </source>
</evidence>
<dbReference type="PANTHER" id="PTHR45955">
    <property type="entry name" value="PHOSPHOACETYLGLUCOSAMINE MUTASE"/>
    <property type="match status" value="1"/>
</dbReference>
<dbReference type="InterPro" id="IPR049022">
    <property type="entry name" value="AMG1_III"/>
</dbReference>
<sequence>MPVSPKIYHGNSTPSPDAELAALIDAHPKPSSLSEYSYGTAGFRYEASLLPCVFVRMGIFAALRSASLGGEEVGAMITASHNAEPDNGMKLADSHGGMLDAAWEEHAVSLANAPDSQHALALIHTLLSQHTSTGDGGNSSKKKLPKMVVHIGRDTRSHSLPLAALVIRASRAMGATVIDHGEVTTPQLHHFVMHANGHMLPSIIPQRCNESGYCEIMAMSYAALLRTGSVGGKGNVGKQRLHSTSTLVIDGACGIGALKINQFQHIFEKLRAEGCTVGLPTLHTVNFPGDGPLNDKCGAEYVQKQQLPPRLYTPSSKGAVSKRYMTSFDGDADRIVFHFEDEAGKFHLLDGDKIAVLVSSFIQDELRCIDPEGKAVKCGVVQTAYANGSSTLYLKNVVKTNVVIAKTGVKFVHAAAHHHFDVGVYFEANGHGTVLFGPKFYDFISAADAKLRGTSRHNRANIALRRLRVLPALVNQSVGDAMSDMMLVDAILFLRGWDLSTWSKLYSDMPSKQAKVKVADRSIITTNENETAAVAPAALQIALQAAMDDMISQESSGNGPKPRCFVRPSGTEDAVRVYAEANTQKGADTLAYEAMMLIYKLCGGVGAPPQPLITNRL</sequence>
<dbReference type="GO" id="GO:0046349">
    <property type="term" value="P:amino sugar biosynthetic process"/>
    <property type="evidence" value="ECO:0007669"/>
    <property type="project" value="UniProtKB-ARBA"/>
</dbReference>
<organism evidence="15 16">
    <name type="scientific">Discostella pseudostelligera</name>
    <dbReference type="NCBI Taxonomy" id="259834"/>
    <lineage>
        <taxon>Eukaryota</taxon>
        <taxon>Sar</taxon>
        <taxon>Stramenopiles</taxon>
        <taxon>Ochrophyta</taxon>
        <taxon>Bacillariophyta</taxon>
        <taxon>Coscinodiscophyceae</taxon>
        <taxon>Thalassiosirophycidae</taxon>
        <taxon>Stephanodiscales</taxon>
        <taxon>Stephanodiscaceae</taxon>
        <taxon>Discostella</taxon>
    </lineage>
</organism>
<dbReference type="InterPro" id="IPR005844">
    <property type="entry name" value="A-D-PHexomutase_a/b/a-I"/>
</dbReference>
<evidence type="ECO:0000259" key="14">
    <source>
        <dbReference type="Pfam" id="PF21404"/>
    </source>
</evidence>
<evidence type="ECO:0000256" key="5">
    <source>
        <dbReference type="ARBA" id="ARBA00012731"/>
    </source>
</evidence>
<keyword evidence="6" id="KW-0597">Phosphoprotein</keyword>
<comment type="similarity">
    <text evidence="4">Belongs to the phosphohexose mutase family.</text>
</comment>
<protein>
    <recommendedName>
        <fullName evidence="5">phosphoacetylglucosamine mutase</fullName>
        <ecNumber evidence="5">5.4.2.3</ecNumber>
    </recommendedName>
    <alternativeName>
        <fullName evidence="11">Acetylglucosamine phosphomutase</fullName>
    </alternativeName>
    <alternativeName>
        <fullName evidence="10">N-acetylglucosamine-phosphate mutase</fullName>
    </alternativeName>
</protein>
<dbReference type="FunFam" id="3.40.120.10:FF:000013">
    <property type="entry name" value="Phosphoacetylglucosamine mutase"/>
    <property type="match status" value="1"/>
</dbReference>
<dbReference type="FunFam" id="3.30.310.50:FF:000003">
    <property type="entry name" value="Phosphoacetylglucosamine mutase"/>
    <property type="match status" value="1"/>
</dbReference>
<dbReference type="Gene3D" id="3.30.310.50">
    <property type="entry name" value="Alpha-D-phosphohexomutase, C-terminal domain"/>
    <property type="match status" value="1"/>
</dbReference>
<proteinExistence type="inferred from homology"/>
<dbReference type="AlphaFoldDB" id="A0ABD3MRN8"/>
<dbReference type="InterPro" id="IPR005843">
    <property type="entry name" value="A-D-PHexomutase_C"/>
</dbReference>
<dbReference type="Pfam" id="PF00408">
    <property type="entry name" value="PGM_PMM_IV"/>
    <property type="match status" value="1"/>
</dbReference>
<evidence type="ECO:0000259" key="12">
    <source>
        <dbReference type="Pfam" id="PF00408"/>
    </source>
</evidence>
<evidence type="ECO:0000256" key="2">
    <source>
        <dbReference type="ARBA" id="ARBA00001946"/>
    </source>
</evidence>
<evidence type="ECO:0000256" key="3">
    <source>
        <dbReference type="ARBA" id="ARBA00004865"/>
    </source>
</evidence>
<feature type="domain" description="Phosphoacetylglucosamine mutase AMG1" evidence="14">
    <location>
        <begin position="350"/>
        <end position="497"/>
    </location>
</feature>
<evidence type="ECO:0000256" key="4">
    <source>
        <dbReference type="ARBA" id="ARBA00010231"/>
    </source>
</evidence>
<comment type="cofactor">
    <cofactor evidence="2">
        <name>Mg(2+)</name>
        <dbReference type="ChEBI" id="CHEBI:18420"/>
    </cofactor>
</comment>
<evidence type="ECO:0000256" key="8">
    <source>
        <dbReference type="ARBA" id="ARBA00022842"/>
    </source>
</evidence>
<dbReference type="Gene3D" id="3.40.120.10">
    <property type="entry name" value="Alpha-D-Glucose-1,6-Bisphosphate, subunit A, domain 3"/>
    <property type="match status" value="2"/>
</dbReference>
<dbReference type="GO" id="GO:0004610">
    <property type="term" value="F:phosphoacetylglucosamine mutase activity"/>
    <property type="evidence" value="ECO:0007669"/>
    <property type="project" value="UniProtKB-EC"/>
</dbReference>
<evidence type="ECO:0000256" key="6">
    <source>
        <dbReference type="ARBA" id="ARBA00022553"/>
    </source>
</evidence>
<comment type="pathway">
    <text evidence="3">Nucleotide-sugar biosynthesis; UDP-N-acetyl-alpha-D-glucosamine biosynthesis; N-acetyl-alpha-D-glucosamine 1-phosphate from alpha-D-glucosamine 6-phosphate (route I): step 2/2.</text>
</comment>
<keyword evidence="9" id="KW-0413">Isomerase</keyword>
<dbReference type="InterPro" id="IPR016055">
    <property type="entry name" value="A-D-PHexomutase_a/b/a-I/II/III"/>
</dbReference>
<name>A0ABD3MRN8_9STRA</name>
<gene>
    <name evidence="15" type="ORF">ACHAWU_003422</name>
</gene>
<reference evidence="15 16" key="1">
    <citation type="submission" date="2024-10" db="EMBL/GenBank/DDBJ databases">
        <title>Updated reference genomes for cyclostephanoid diatoms.</title>
        <authorList>
            <person name="Roberts W.R."/>
            <person name="Alverson A.J."/>
        </authorList>
    </citation>
    <scope>NUCLEOTIDE SEQUENCE [LARGE SCALE GENOMIC DNA]</scope>
    <source>
        <strain evidence="15 16">AJA232-27</strain>
    </source>
</reference>
<dbReference type="EMBL" id="JALLBG020000082">
    <property type="protein sequence ID" value="KAL3766666.1"/>
    <property type="molecule type" value="Genomic_DNA"/>
</dbReference>
<keyword evidence="16" id="KW-1185">Reference proteome</keyword>
<keyword evidence="8" id="KW-0460">Magnesium</keyword>
<evidence type="ECO:0000256" key="11">
    <source>
        <dbReference type="ARBA" id="ARBA00032065"/>
    </source>
</evidence>
<dbReference type="Proteomes" id="UP001530293">
    <property type="component" value="Unassembled WGS sequence"/>
</dbReference>
<comment type="catalytic activity">
    <reaction evidence="1">
        <text>N-acetyl-alpha-D-glucosamine 1-phosphate = N-acetyl-D-glucosamine 6-phosphate</text>
        <dbReference type="Rhea" id="RHEA:23804"/>
        <dbReference type="ChEBI" id="CHEBI:57513"/>
        <dbReference type="ChEBI" id="CHEBI:57776"/>
        <dbReference type="EC" id="5.4.2.3"/>
    </reaction>
</comment>
<dbReference type="Pfam" id="PF02878">
    <property type="entry name" value="PGM_PMM_I"/>
    <property type="match status" value="2"/>
</dbReference>
<comment type="caution">
    <text evidence="15">The sequence shown here is derived from an EMBL/GenBank/DDBJ whole genome shotgun (WGS) entry which is preliminary data.</text>
</comment>
<feature type="domain" description="Alpha-D-phosphohexomutase alpha/beta/alpha" evidence="13">
    <location>
        <begin position="72"/>
        <end position="110"/>
    </location>
</feature>
<accession>A0ABD3MRN8</accession>
<dbReference type="SUPFAM" id="SSF53738">
    <property type="entry name" value="Phosphoglucomutase, first 3 domains"/>
    <property type="match status" value="2"/>
</dbReference>
<dbReference type="SUPFAM" id="SSF55957">
    <property type="entry name" value="Phosphoglucomutase, C-terminal domain"/>
    <property type="match status" value="1"/>
</dbReference>
<evidence type="ECO:0000313" key="15">
    <source>
        <dbReference type="EMBL" id="KAL3766666.1"/>
    </source>
</evidence>
<feature type="domain" description="Alpha-D-phosphohexomutase C-terminal" evidence="12">
    <location>
        <begin position="555"/>
        <end position="591"/>
    </location>
</feature>
<dbReference type="PANTHER" id="PTHR45955:SF1">
    <property type="entry name" value="PHOSPHOACETYLGLUCOSAMINE MUTASE"/>
    <property type="match status" value="1"/>
</dbReference>